<organism evidence="7 8">
    <name type="scientific">Gulosibacter macacae</name>
    <dbReference type="NCBI Taxonomy" id="2488791"/>
    <lineage>
        <taxon>Bacteria</taxon>
        <taxon>Bacillati</taxon>
        <taxon>Actinomycetota</taxon>
        <taxon>Actinomycetes</taxon>
        <taxon>Micrococcales</taxon>
        <taxon>Microbacteriaceae</taxon>
        <taxon>Gulosibacter</taxon>
    </lineage>
</organism>
<feature type="binding site" evidence="5">
    <location>
        <position position="80"/>
    </location>
    <ligand>
        <name>FAD</name>
        <dbReference type="ChEBI" id="CHEBI:57692"/>
    </ligand>
</feature>
<dbReference type="Gene3D" id="3.50.50.60">
    <property type="entry name" value="FAD/NAD(P)-binding domain"/>
    <property type="match status" value="1"/>
</dbReference>
<dbReference type="Gene3D" id="3.30.560.10">
    <property type="entry name" value="Glucose Oxidase, domain 3"/>
    <property type="match status" value="1"/>
</dbReference>
<dbReference type="Pfam" id="PF00732">
    <property type="entry name" value="GMC_oxred_N"/>
    <property type="match status" value="1"/>
</dbReference>
<evidence type="ECO:0000313" key="8">
    <source>
        <dbReference type="Proteomes" id="UP000274391"/>
    </source>
</evidence>
<feature type="domain" description="Glucose-methanol-choline oxidoreductase N-terminal" evidence="6">
    <location>
        <begin position="250"/>
        <end position="264"/>
    </location>
</feature>
<keyword evidence="3" id="KW-0285">Flavoprotein</keyword>
<evidence type="ECO:0000256" key="4">
    <source>
        <dbReference type="ARBA" id="ARBA00022827"/>
    </source>
</evidence>
<comment type="caution">
    <text evidence="7">The sequence shown here is derived from an EMBL/GenBank/DDBJ whole genome shotgun (WGS) entry which is preliminary data.</text>
</comment>
<dbReference type="EMBL" id="RQVS01000002">
    <property type="protein sequence ID" value="RRJ88300.1"/>
    <property type="molecule type" value="Genomic_DNA"/>
</dbReference>
<dbReference type="GO" id="GO:0050660">
    <property type="term" value="F:flavin adenine dinucleotide binding"/>
    <property type="evidence" value="ECO:0007669"/>
    <property type="project" value="InterPro"/>
</dbReference>
<evidence type="ECO:0000259" key="6">
    <source>
        <dbReference type="PROSITE" id="PS00624"/>
    </source>
</evidence>
<dbReference type="Proteomes" id="UP000274391">
    <property type="component" value="Unassembled WGS sequence"/>
</dbReference>
<comment type="similarity">
    <text evidence="2">Belongs to the GMC oxidoreductase family.</text>
</comment>
<dbReference type="PANTHER" id="PTHR11552:SF147">
    <property type="entry name" value="CHOLINE DEHYDROGENASE, MITOCHONDRIAL"/>
    <property type="match status" value="1"/>
</dbReference>
<accession>A0A3P3VZZ7</accession>
<sequence length="507" mass="55167">MSRHIIVVGAGSAGSVVTRRLLDAGHEVTLLEAGRKDENPAIHDMGRMGELWHSEDDWDYYTTPQEGAANRELHWPRGKVQGGSHSLNAVIWVRGPREDYDRWVEEGATGWGWDQVLPVFKRIENTTVGSDELRGRDGLLDVSETAYERHPLFESLYEAAQQAGIPANEDYNGAEIDGVGWEQLNIRDGKRLSTFRAYVFPELDNPRLHSVTGAHVTRLLIEDGRVVGVEAVVDGETREIRADEVVLSAGALDTPRILLLSGIGPREDLEALGIDVVADLPGVGANLHDHLLAPVIAKTTTREIGAPGPGQPISQMHHFSTFREGSNVPDTQPIYFMVPMADETMTVPESAFTIHAGLVRPTSRGTLKLASADAAERVLMDPRLLTTEEDVASMVASVKQCRDIVRQQALVEGWGAEEVYPGAEVQTDEEIAQYVREHCVTYHHQVGTARMGTDADAVVDPATLKVHGVEGVRVVDASVMPSVTSGNTNAPSVLIGERGADFILADA</sequence>
<dbReference type="SUPFAM" id="SSF51905">
    <property type="entry name" value="FAD/NAD(P)-binding domain"/>
    <property type="match status" value="1"/>
</dbReference>
<protein>
    <submittedName>
        <fullName evidence="7">Oxidoreductase</fullName>
    </submittedName>
</protein>
<dbReference type="InterPro" id="IPR000172">
    <property type="entry name" value="GMC_OxRdtase_N"/>
</dbReference>
<dbReference type="PROSITE" id="PS00624">
    <property type="entry name" value="GMC_OXRED_2"/>
    <property type="match status" value="1"/>
</dbReference>
<name>A0A3P3VZZ7_9MICO</name>
<dbReference type="InterPro" id="IPR012132">
    <property type="entry name" value="GMC_OxRdtase"/>
</dbReference>
<dbReference type="RefSeq" id="WP_124969448.1">
    <property type="nucleotide sequence ID" value="NZ_RQVS01000002.1"/>
</dbReference>
<dbReference type="SUPFAM" id="SSF54373">
    <property type="entry name" value="FAD-linked reductases, C-terminal domain"/>
    <property type="match status" value="1"/>
</dbReference>
<proteinExistence type="inferred from homology"/>
<evidence type="ECO:0000256" key="2">
    <source>
        <dbReference type="ARBA" id="ARBA00010790"/>
    </source>
</evidence>
<feature type="binding site" evidence="5">
    <location>
        <position position="216"/>
    </location>
    <ligand>
        <name>FAD</name>
        <dbReference type="ChEBI" id="CHEBI:57692"/>
    </ligand>
</feature>
<dbReference type="InterPro" id="IPR036188">
    <property type="entry name" value="FAD/NAD-bd_sf"/>
</dbReference>
<evidence type="ECO:0000256" key="5">
    <source>
        <dbReference type="PIRSR" id="PIRSR000137-2"/>
    </source>
</evidence>
<reference evidence="7 8" key="1">
    <citation type="submission" date="2018-11" db="EMBL/GenBank/DDBJ databases">
        <title>YIM 102482-1 draft genome.</title>
        <authorList>
            <person name="Li G."/>
            <person name="Jiang Y."/>
        </authorList>
    </citation>
    <scope>NUCLEOTIDE SEQUENCE [LARGE SCALE GENOMIC DNA]</scope>
    <source>
        <strain evidence="7 8">YIM 102482-1</strain>
    </source>
</reference>
<gene>
    <name evidence="7" type="ORF">EG850_02330</name>
</gene>
<dbReference type="GO" id="GO:0016614">
    <property type="term" value="F:oxidoreductase activity, acting on CH-OH group of donors"/>
    <property type="evidence" value="ECO:0007669"/>
    <property type="project" value="InterPro"/>
</dbReference>
<dbReference type="OrthoDB" id="9785276at2"/>
<keyword evidence="8" id="KW-1185">Reference proteome</keyword>
<dbReference type="PANTHER" id="PTHR11552">
    <property type="entry name" value="GLUCOSE-METHANOL-CHOLINE GMC OXIDOREDUCTASE"/>
    <property type="match status" value="1"/>
</dbReference>
<evidence type="ECO:0000256" key="1">
    <source>
        <dbReference type="ARBA" id="ARBA00001974"/>
    </source>
</evidence>
<dbReference type="InterPro" id="IPR007867">
    <property type="entry name" value="GMC_OxRtase_C"/>
</dbReference>
<dbReference type="Pfam" id="PF05199">
    <property type="entry name" value="GMC_oxred_C"/>
    <property type="match status" value="1"/>
</dbReference>
<evidence type="ECO:0000313" key="7">
    <source>
        <dbReference type="EMBL" id="RRJ88300.1"/>
    </source>
</evidence>
<evidence type="ECO:0000256" key="3">
    <source>
        <dbReference type="ARBA" id="ARBA00022630"/>
    </source>
</evidence>
<feature type="binding site" evidence="5">
    <location>
        <position position="442"/>
    </location>
    <ligand>
        <name>substrate</name>
    </ligand>
</feature>
<comment type="cofactor">
    <cofactor evidence="1 5">
        <name>FAD</name>
        <dbReference type="ChEBI" id="CHEBI:57692"/>
    </cofactor>
</comment>
<keyword evidence="4 5" id="KW-0274">FAD</keyword>
<dbReference type="PIRSF" id="PIRSF000137">
    <property type="entry name" value="Alcohol_oxidase"/>
    <property type="match status" value="1"/>
</dbReference>
<dbReference type="AlphaFoldDB" id="A0A3P3VZZ7"/>